<dbReference type="CDD" id="cd17294">
    <property type="entry name" value="RMtype1_S_MmaC7ORF19P_TRD1-CR1_like"/>
    <property type="match status" value="1"/>
</dbReference>
<dbReference type="PANTHER" id="PTHR30408:SF12">
    <property type="entry name" value="TYPE I RESTRICTION ENZYME MJAVIII SPECIFICITY SUBUNIT"/>
    <property type="match status" value="1"/>
</dbReference>
<evidence type="ECO:0000259" key="4">
    <source>
        <dbReference type="Pfam" id="PF01420"/>
    </source>
</evidence>
<evidence type="ECO:0000313" key="5">
    <source>
        <dbReference type="EMBL" id="MBF7956818.1"/>
    </source>
</evidence>
<dbReference type="InterPro" id="IPR000055">
    <property type="entry name" value="Restrct_endonuc_typeI_TRD"/>
</dbReference>
<comment type="caution">
    <text evidence="5">The sequence shown here is derived from an EMBL/GenBank/DDBJ whole genome shotgun (WGS) entry which is preliminary data.</text>
</comment>
<evidence type="ECO:0000256" key="2">
    <source>
        <dbReference type="ARBA" id="ARBA00022747"/>
    </source>
</evidence>
<gene>
    <name evidence="5" type="ORF">IV431_14760</name>
</gene>
<proteinExistence type="inferred from homology"/>
<sequence>MSGRYKAYGEYKESGVEWCNKLPQKWEGSNLRWLSIIYAGGTPSKNISDYWENGTVPWINSGAVNQGYVVTPSTYISQIGFENSSAKWIPKDSLVVALAGQGKTKGMVAQLSIDTTCNQSMAAIVLDRIIHSRYIYWWLTSNYQNIRNMSGGDLRDGLNLEILGDIQCPLPSDAECLNICNFLDHETAKIDTLIDLQQQQIELLKERRTALISAAVTGKIDVRDWQVPSVTQTESDEVTA</sequence>
<dbReference type="InterPro" id="IPR052021">
    <property type="entry name" value="Type-I_RS_S_subunit"/>
</dbReference>
<keyword evidence="5" id="KW-0255">Endonuclease</keyword>
<feature type="domain" description="Type I restriction modification DNA specificity" evidence="4">
    <location>
        <begin position="23"/>
        <end position="201"/>
    </location>
</feature>
<dbReference type="Proteomes" id="UP000600307">
    <property type="component" value="Unassembled WGS sequence"/>
</dbReference>
<protein>
    <submittedName>
        <fullName evidence="5">Restriction endonuclease subunit S</fullName>
    </submittedName>
</protein>
<evidence type="ECO:0000256" key="3">
    <source>
        <dbReference type="ARBA" id="ARBA00023125"/>
    </source>
</evidence>
<keyword evidence="2" id="KW-0680">Restriction system</keyword>
<dbReference type="RefSeq" id="WP_195817471.1">
    <property type="nucleotide sequence ID" value="NZ_JADOBH010000002.1"/>
</dbReference>
<organism evidence="5 6">
    <name type="scientific">Rahnella victoriana</name>
    <dbReference type="NCBI Taxonomy" id="1510570"/>
    <lineage>
        <taxon>Bacteria</taxon>
        <taxon>Pseudomonadati</taxon>
        <taxon>Pseudomonadota</taxon>
        <taxon>Gammaproteobacteria</taxon>
        <taxon>Enterobacterales</taxon>
        <taxon>Yersiniaceae</taxon>
        <taxon>Rahnella</taxon>
    </lineage>
</organism>
<keyword evidence="3" id="KW-0238">DNA-binding</keyword>
<evidence type="ECO:0000313" key="6">
    <source>
        <dbReference type="Proteomes" id="UP000600307"/>
    </source>
</evidence>
<dbReference type="Gene3D" id="1.10.287.1120">
    <property type="entry name" value="Bipartite methylase S protein"/>
    <property type="match status" value="1"/>
</dbReference>
<name>A0ABS0DTS4_9GAMM</name>
<dbReference type="EMBL" id="JADOBH010000002">
    <property type="protein sequence ID" value="MBF7956818.1"/>
    <property type="molecule type" value="Genomic_DNA"/>
</dbReference>
<keyword evidence="6" id="KW-1185">Reference proteome</keyword>
<comment type="similarity">
    <text evidence="1">Belongs to the type-I restriction system S methylase family.</text>
</comment>
<dbReference type="PANTHER" id="PTHR30408">
    <property type="entry name" value="TYPE-1 RESTRICTION ENZYME ECOKI SPECIFICITY PROTEIN"/>
    <property type="match status" value="1"/>
</dbReference>
<dbReference type="InterPro" id="IPR044946">
    <property type="entry name" value="Restrct_endonuc_typeI_TRD_sf"/>
</dbReference>
<keyword evidence="5" id="KW-0378">Hydrolase</keyword>
<evidence type="ECO:0000256" key="1">
    <source>
        <dbReference type="ARBA" id="ARBA00010923"/>
    </source>
</evidence>
<dbReference type="GO" id="GO:0004519">
    <property type="term" value="F:endonuclease activity"/>
    <property type="evidence" value="ECO:0007669"/>
    <property type="project" value="UniProtKB-KW"/>
</dbReference>
<keyword evidence="5" id="KW-0540">Nuclease</keyword>
<dbReference type="Gene3D" id="3.90.220.20">
    <property type="entry name" value="DNA methylase specificity domains"/>
    <property type="match status" value="1"/>
</dbReference>
<dbReference type="SUPFAM" id="SSF116734">
    <property type="entry name" value="DNA methylase specificity domain"/>
    <property type="match status" value="1"/>
</dbReference>
<accession>A0ABS0DTS4</accession>
<dbReference type="Pfam" id="PF01420">
    <property type="entry name" value="Methylase_S"/>
    <property type="match status" value="1"/>
</dbReference>
<reference evidence="5 6" key="1">
    <citation type="submission" date="2020-11" db="EMBL/GenBank/DDBJ databases">
        <title>Taxonomic investigation of Rahnella spp.</title>
        <authorList>
            <person name="Lee S.D."/>
        </authorList>
    </citation>
    <scope>NUCLEOTIDE SEQUENCE [LARGE SCALE GENOMIC DNA]</scope>
    <source>
        <strain evidence="5 6">SAP-10</strain>
    </source>
</reference>